<sequence>MVSHCLLISLLRRNETTVAFGCRADGNTKEVGPDLGSILIISDGKAGHLNQSLGLADALVRLRPGTVVEKMEPLSLAKALAMLVMGGQMPCKRRPAVIIGAGHGTHLTLLAFRRCLNVPAVVVMKPSLPLRLFDLCLVPEHDSPPSRSNVIATRGALNRMQPGAKKPGTGMILVGGPSQDSGWDEELLLGGIKELVHSDPRRWQLTTSRRTPDSTLEKLKSLAGVEVVPVGETAQDWLPRQLAITEQCWVTEDSVSMIYEALSAGCAVGVFEVPWTRGKSRLLQGIVELKKRHMVTSFSSWSGGALARSCERLNESKRCAQLIIERGWL</sequence>
<comment type="caution">
    <text evidence="1">The sequence shown here is derived from an EMBL/GenBank/DDBJ whole genome shotgun (WGS) entry which is preliminary data.</text>
</comment>
<dbReference type="RefSeq" id="WP_248160627.1">
    <property type="nucleotide sequence ID" value="NZ_JAKZAJ010000007.1"/>
</dbReference>
<dbReference type="InterPro" id="IPR009367">
    <property type="entry name" value="Elm1-like"/>
</dbReference>
<proteinExistence type="predicted"/>
<accession>A0ABW0RNI8</accession>
<evidence type="ECO:0000313" key="1">
    <source>
        <dbReference type="EMBL" id="MFC5545597.1"/>
    </source>
</evidence>
<dbReference type="Proteomes" id="UP001596055">
    <property type="component" value="Unassembled WGS sequence"/>
</dbReference>
<gene>
    <name evidence="1" type="ORF">ACFPQA_11060</name>
</gene>
<evidence type="ECO:0000313" key="2">
    <source>
        <dbReference type="Proteomes" id="UP001596055"/>
    </source>
</evidence>
<name>A0ABW0RNI8_9GAMM</name>
<dbReference type="Pfam" id="PF06258">
    <property type="entry name" value="Mito_fiss_Elm1"/>
    <property type="match status" value="1"/>
</dbReference>
<reference evidence="2" key="1">
    <citation type="journal article" date="2019" name="Int. J. Syst. Evol. Microbiol.">
        <title>The Global Catalogue of Microorganisms (GCM) 10K type strain sequencing project: providing services to taxonomists for standard genome sequencing and annotation.</title>
        <authorList>
            <consortium name="The Broad Institute Genomics Platform"/>
            <consortium name="The Broad Institute Genome Sequencing Center for Infectious Disease"/>
            <person name="Wu L."/>
            <person name="Ma J."/>
        </authorList>
    </citation>
    <scope>NUCLEOTIDE SEQUENCE [LARGE SCALE GENOMIC DNA]</scope>
    <source>
        <strain evidence="2">CGMCC 4.1799</strain>
    </source>
</reference>
<keyword evidence="2" id="KW-1185">Reference proteome</keyword>
<organism evidence="1 2">
    <name type="scientific">Marinobacter koreensis</name>
    <dbReference type="NCBI Taxonomy" id="335974"/>
    <lineage>
        <taxon>Bacteria</taxon>
        <taxon>Pseudomonadati</taxon>
        <taxon>Pseudomonadota</taxon>
        <taxon>Gammaproteobacteria</taxon>
        <taxon>Pseudomonadales</taxon>
        <taxon>Marinobacteraceae</taxon>
        <taxon>Marinobacter</taxon>
    </lineage>
</organism>
<dbReference type="EMBL" id="JBHSNL010000003">
    <property type="protein sequence ID" value="MFC5545597.1"/>
    <property type="molecule type" value="Genomic_DNA"/>
</dbReference>
<protein>
    <submittedName>
        <fullName evidence="1">Mitochondrial fission ELM1 family protein</fullName>
    </submittedName>
</protein>